<dbReference type="GO" id="GO:0000785">
    <property type="term" value="C:chromatin"/>
    <property type="evidence" value="ECO:0007669"/>
    <property type="project" value="UniProtKB-ARBA"/>
</dbReference>
<evidence type="ECO:0000256" key="4">
    <source>
        <dbReference type="ARBA" id="ARBA00023242"/>
    </source>
</evidence>
<dbReference type="GO" id="GO:0005634">
    <property type="term" value="C:nucleus"/>
    <property type="evidence" value="ECO:0007669"/>
    <property type="project" value="UniProtKB-SubCell"/>
</dbReference>
<dbReference type="Pfam" id="PF03366">
    <property type="entry name" value="YEATS"/>
    <property type="match status" value="1"/>
</dbReference>
<evidence type="ECO:0000256" key="6">
    <source>
        <dbReference type="SAM" id="Coils"/>
    </source>
</evidence>
<feature type="domain" description="YEATS" evidence="7">
    <location>
        <begin position="7"/>
        <end position="159"/>
    </location>
</feature>
<dbReference type="AlphaFoldDB" id="A0A507EGI1"/>
<keyword evidence="2" id="KW-0805">Transcription regulation</keyword>
<comment type="caution">
    <text evidence="8">The sequence shown here is derived from an EMBL/GenBank/DDBJ whole genome shotgun (WGS) entry which is preliminary data.</text>
</comment>
<protein>
    <recommendedName>
        <fullName evidence="1">Protein AF-9 homolog</fullName>
    </recommendedName>
</protein>
<keyword evidence="6" id="KW-0175">Coiled coil</keyword>
<evidence type="ECO:0000259" key="7">
    <source>
        <dbReference type="PROSITE" id="PS51037"/>
    </source>
</evidence>
<dbReference type="InterPro" id="IPR055129">
    <property type="entry name" value="YEATS_dom"/>
</dbReference>
<dbReference type="InterPro" id="IPR038704">
    <property type="entry name" value="YEAST_sf"/>
</dbReference>
<gene>
    <name evidence="8" type="ORF">PhCBS80983_g00518</name>
</gene>
<reference evidence="8 9" key="1">
    <citation type="journal article" date="2019" name="Sci. Rep.">
        <title>Comparative genomics of chytrid fungi reveal insights into the obligate biotrophic and pathogenic lifestyle of Synchytrium endobioticum.</title>
        <authorList>
            <person name="van de Vossenberg B.T.L.H."/>
            <person name="Warris S."/>
            <person name="Nguyen H.D.T."/>
            <person name="van Gent-Pelzer M.P.E."/>
            <person name="Joly D.L."/>
            <person name="van de Geest H.C."/>
            <person name="Bonants P.J.M."/>
            <person name="Smith D.S."/>
            <person name="Levesque C.A."/>
            <person name="van der Lee T.A.J."/>
        </authorList>
    </citation>
    <scope>NUCLEOTIDE SEQUENCE [LARGE SCALE GENOMIC DNA]</scope>
    <source>
        <strain evidence="8 9">CBS 809.83</strain>
    </source>
</reference>
<dbReference type="PANTHER" id="PTHR47573:SF1">
    <property type="entry name" value="PROTEIN AF-9 HOMOLOG"/>
    <property type="match status" value="1"/>
</dbReference>
<keyword evidence="9" id="KW-1185">Reference proteome</keyword>
<feature type="coiled-coil region" evidence="6">
    <location>
        <begin position="192"/>
        <end position="223"/>
    </location>
</feature>
<evidence type="ECO:0000313" key="9">
    <source>
        <dbReference type="Proteomes" id="UP000318582"/>
    </source>
</evidence>
<dbReference type="GO" id="GO:0006355">
    <property type="term" value="P:regulation of DNA-templated transcription"/>
    <property type="evidence" value="ECO:0007669"/>
    <property type="project" value="InterPro"/>
</dbReference>
<evidence type="ECO:0000256" key="5">
    <source>
        <dbReference type="PROSITE-ProRule" id="PRU00376"/>
    </source>
</evidence>
<dbReference type="STRING" id="109895.A0A507EGI1"/>
<dbReference type="EMBL" id="QEAQ01000003">
    <property type="protein sequence ID" value="TPX62280.1"/>
    <property type="molecule type" value="Genomic_DNA"/>
</dbReference>
<proteinExistence type="predicted"/>
<name>A0A507EGI1_9FUNG</name>
<dbReference type="Proteomes" id="UP000318582">
    <property type="component" value="Unassembled WGS sequence"/>
</dbReference>
<accession>A0A507EGI1</accession>
<comment type="subcellular location">
    <subcellularLocation>
        <location evidence="5">Nucleus</location>
    </subcellularLocation>
</comment>
<dbReference type="PROSITE" id="PS51037">
    <property type="entry name" value="YEATS"/>
    <property type="match status" value="1"/>
</dbReference>
<dbReference type="Gene3D" id="2.60.40.1970">
    <property type="entry name" value="YEATS domain"/>
    <property type="match status" value="1"/>
</dbReference>
<dbReference type="InterPro" id="IPR005033">
    <property type="entry name" value="YEATS"/>
</dbReference>
<evidence type="ECO:0000256" key="3">
    <source>
        <dbReference type="ARBA" id="ARBA00023163"/>
    </source>
</evidence>
<evidence type="ECO:0000256" key="2">
    <source>
        <dbReference type="ARBA" id="ARBA00023015"/>
    </source>
</evidence>
<keyword evidence="4 5" id="KW-0539">Nucleus</keyword>
<sequence>MSTLKSRLKTITHSRPIIYGTHATLLKPADKRGDPSHTHKWTVYVRGIHNEDLSLYIKKVQFKLHESFEHPVRTCEAPPYEVHETGWGEFDIPIKVLLNEAIERGTINLVHTLQLYPKDNDPASTTTTTTTAKAVVSEHYEEIVFNEPTDDAHKKLAAHPVPVIPKRTPLSITHPFLPATEQDELRTLTAANDKVVEQLEKDRERLERAEEELARLKAALGEE</sequence>
<evidence type="ECO:0000256" key="1">
    <source>
        <dbReference type="ARBA" id="ARBA00022408"/>
    </source>
</evidence>
<evidence type="ECO:0000313" key="8">
    <source>
        <dbReference type="EMBL" id="TPX62280.1"/>
    </source>
</evidence>
<organism evidence="8 9">
    <name type="scientific">Powellomyces hirtus</name>
    <dbReference type="NCBI Taxonomy" id="109895"/>
    <lineage>
        <taxon>Eukaryota</taxon>
        <taxon>Fungi</taxon>
        <taxon>Fungi incertae sedis</taxon>
        <taxon>Chytridiomycota</taxon>
        <taxon>Chytridiomycota incertae sedis</taxon>
        <taxon>Chytridiomycetes</taxon>
        <taxon>Spizellomycetales</taxon>
        <taxon>Powellomycetaceae</taxon>
        <taxon>Powellomyces</taxon>
    </lineage>
</organism>
<dbReference type="PANTHER" id="PTHR47573">
    <property type="entry name" value="PROTEIN AF-9 HOMOLOG"/>
    <property type="match status" value="1"/>
</dbReference>
<keyword evidence="3" id="KW-0804">Transcription</keyword>